<dbReference type="EMBL" id="QXGL01000012">
    <property type="protein sequence ID" value="RSX50785.1"/>
    <property type="molecule type" value="Genomic_DNA"/>
</dbReference>
<dbReference type="PROSITE" id="PS51257">
    <property type="entry name" value="PROKAR_LIPOPROTEIN"/>
    <property type="match status" value="1"/>
</dbReference>
<dbReference type="Proteomes" id="UP000287533">
    <property type="component" value="Unassembled WGS sequence"/>
</dbReference>
<name>A0A430FD51_9BIFI</name>
<dbReference type="Gene3D" id="3.40.190.10">
    <property type="entry name" value="Periplasmic binding protein-like II"/>
    <property type="match status" value="1"/>
</dbReference>
<protein>
    <submittedName>
        <fullName evidence="5">ABC transporter substrate-binding protein</fullName>
    </submittedName>
</protein>
<comment type="caution">
    <text evidence="5">The sequence shown here is derived from an EMBL/GenBank/DDBJ whole genome shotgun (WGS) entry which is preliminary data.</text>
</comment>
<dbReference type="RefSeq" id="WP_125982438.1">
    <property type="nucleotide sequence ID" value="NZ_QXGL01000012.1"/>
</dbReference>
<evidence type="ECO:0000256" key="3">
    <source>
        <dbReference type="ARBA" id="ARBA00022729"/>
    </source>
</evidence>
<dbReference type="OrthoDB" id="2515046at2"/>
<comment type="similarity">
    <text evidence="1">Belongs to the bacterial solute-binding protein 1 family.</text>
</comment>
<dbReference type="GO" id="GO:0055085">
    <property type="term" value="P:transmembrane transport"/>
    <property type="evidence" value="ECO:0007669"/>
    <property type="project" value="InterPro"/>
</dbReference>
<feature type="chain" id="PRO_5039165595" evidence="4">
    <location>
        <begin position="22"/>
        <end position="450"/>
    </location>
</feature>
<keyword evidence="6" id="KW-1185">Reference proteome</keyword>
<evidence type="ECO:0000256" key="1">
    <source>
        <dbReference type="ARBA" id="ARBA00008520"/>
    </source>
</evidence>
<accession>A0A430FD51</accession>
<dbReference type="CDD" id="cd13585">
    <property type="entry name" value="PBP2_TMBP_like"/>
    <property type="match status" value="1"/>
</dbReference>
<organism evidence="5 6">
    <name type="scientific">Bifidobacterium goeldii</name>
    <dbReference type="NCBI Taxonomy" id="2306975"/>
    <lineage>
        <taxon>Bacteria</taxon>
        <taxon>Bacillati</taxon>
        <taxon>Actinomycetota</taxon>
        <taxon>Actinomycetes</taxon>
        <taxon>Bifidobacteriales</taxon>
        <taxon>Bifidobacteriaceae</taxon>
        <taxon>Bifidobacterium</taxon>
    </lineage>
</organism>
<dbReference type="PANTHER" id="PTHR43649:SF14">
    <property type="entry name" value="BLR3389 PROTEIN"/>
    <property type="match status" value="1"/>
</dbReference>
<dbReference type="SUPFAM" id="SSF53850">
    <property type="entry name" value="Periplasmic binding protein-like II"/>
    <property type="match status" value="1"/>
</dbReference>
<dbReference type="PROSITE" id="PS01037">
    <property type="entry name" value="SBP_BACTERIAL_1"/>
    <property type="match status" value="1"/>
</dbReference>
<dbReference type="PANTHER" id="PTHR43649">
    <property type="entry name" value="ARABINOSE-BINDING PROTEIN-RELATED"/>
    <property type="match status" value="1"/>
</dbReference>
<gene>
    <name evidence="5" type="ORF">D2E25_1978</name>
</gene>
<dbReference type="AlphaFoldDB" id="A0A430FD51"/>
<dbReference type="InterPro" id="IPR006061">
    <property type="entry name" value="SBP_1_CS"/>
</dbReference>
<keyword evidence="2" id="KW-0813">Transport</keyword>
<dbReference type="InterPro" id="IPR050490">
    <property type="entry name" value="Bact_solute-bd_prot1"/>
</dbReference>
<reference evidence="5 6" key="1">
    <citation type="submission" date="2018-09" db="EMBL/GenBank/DDBJ databases">
        <title>Characterization of the phylogenetic diversity of five novel species belonging to the genus Bifidobacterium.</title>
        <authorList>
            <person name="Lugli G.A."/>
            <person name="Duranti S."/>
            <person name="Milani C."/>
        </authorList>
    </citation>
    <scope>NUCLEOTIDE SEQUENCE [LARGE SCALE GENOMIC DNA]</scope>
    <source>
        <strain evidence="5 6">2034B</strain>
    </source>
</reference>
<evidence type="ECO:0000256" key="2">
    <source>
        <dbReference type="ARBA" id="ARBA00022448"/>
    </source>
</evidence>
<feature type="signal peptide" evidence="4">
    <location>
        <begin position="1"/>
        <end position="21"/>
    </location>
</feature>
<sequence length="450" mass="48180">MTVIKKTIALTGAVAMLASVAACGSSNSAGGDQTSGDAKQEISVWAWEPTLKSVVTKFEAKYPNIKVNLQNVGTNVDEYTALTNALEAGSGAPDVAQIEYYALPEYAIKKQLKELSDMGAKDYADYYTPGTWAQVQFGGGIYGLPMDSGPMAFFYNKEIFDKAGVDATQIKTWDDYYEAAKKIHALGDKYFITNDAGDAGMYEAMTWLAGGKPFSTSDDGTTVTVNLTGDKGSKAFQDFWQKMISEGLIDTKTAGWTDDWNRGLGDGTIASLFSGAWMPANLVGGAPAAAGKWRVTAMPTPDGETANAELGGSSLAVIESSKKAEAAWKFIDFANHDREGVQTRVDGGAFPADNETMKDSKWLDQTTIKDSDGNDVDYFGGQKYNEVLAEGAKNVLTGYQVSPYGVAERGAYVDTVGGAFTGEETMQQGVAKWQAKIVELGKTQGFTVKE</sequence>
<dbReference type="Pfam" id="PF01547">
    <property type="entry name" value="SBP_bac_1"/>
    <property type="match status" value="1"/>
</dbReference>
<evidence type="ECO:0000313" key="5">
    <source>
        <dbReference type="EMBL" id="RSX50785.1"/>
    </source>
</evidence>
<evidence type="ECO:0000256" key="4">
    <source>
        <dbReference type="SAM" id="SignalP"/>
    </source>
</evidence>
<proteinExistence type="inferred from homology"/>
<evidence type="ECO:0000313" key="6">
    <source>
        <dbReference type="Proteomes" id="UP000287533"/>
    </source>
</evidence>
<keyword evidence="3 4" id="KW-0732">Signal</keyword>
<dbReference type="InterPro" id="IPR006059">
    <property type="entry name" value="SBP"/>
</dbReference>